<dbReference type="AlphaFoldDB" id="A0A6M1T746"/>
<evidence type="ECO:0000313" key="2">
    <source>
        <dbReference type="EMBL" id="NGP89165.1"/>
    </source>
</evidence>
<dbReference type="InterPro" id="IPR036515">
    <property type="entry name" value="Transposase_17_sf"/>
</dbReference>
<evidence type="ECO:0000313" key="3">
    <source>
        <dbReference type="Proteomes" id="UP000479132"/>
    </source>
</evidence>
<name>A0A6M1T746_9BACT</name>
<organism evidence="2 3">
    <name type="scientific">Fodinibius halophilus</name>
    <dbReference type="NCBI Taxonomy" id="1736908"/>
    <lineage>
        <taxon>Bacteria</taxon>
        <taxon>Pseudomonadati</taxon>
        <taxon>Balneolota</taxon>
        <taxon>Balneolia</taxon>
        <taxon>Balneolales</taxon>
        <taxon>Balneolaceae</taxon>
        <taxon>Fodinibius</taxon>
    </lineage>
</organism>
<feature type="compositionally biased region" description="Low complexity" evidence="1">
    <location>
        <begin position="44"/>
        <end position="64"/>
    </location>
</feature>
<dbReference type="Gene3D" id="3.30.70.1290">
    <property type="entry name" value="Transposase IS200-like"/>
    <property type="match status" value="1"/>
</dbReference>
<dbReference type="SUPFAM" id="SSF143422">
    <property type="entry name" value="Transposase IS200-like"/>
    <property type="match status" value="1"/>
</dbReference>
<evidence type="ECO:0000256" key="1">
    <source>
        <dbReference type="SAM" id="MobiDB-lite"/>
    </source>
</evidence>
<comment type="caution">
    <text evidence="2">The sequence shown here is derived from an EMBL/GenBank/DDBJ whole genome shotgun (WGS) entry which is preliminary data.</text>
</comment>
<keyword evidence="3" id="KW-1185">Reference proteome</keyword>
<protein>
    <submittedName>
        <fullName evidence="2">Uncharacterized protein</fullName>
    </submittedName>
</protein>
<dbReference type="EMBL" id="JAALLS010000016">
    <property type="protein sequence ID" value="NGP89165.1"/>
    <property type="molecule type" value="Genomic_DNA"/>
</dbReference>
<feature type="region of interest" description="Disordered" evidence="1">
    <location>
        <begin position="1"/>
        <end position="93"/>
    </location>
</feature>
<reference evidence="2 3" key="1">
    <citation type="submission" date="2020-02" db="EMBL/GenBank/DDBJ databases">
        <title>Aliifodinibius halophilus 2W32, complete genome.</title>
        <authorList>
            <person name="Li Y."/>
            <person name="Wu S."/>
        </authorList>
    </citation>
    <scope>NUCLEOTIDE SEQUENCE [LARGE SCALE GENOMIC DNA]</scope>
    <source>
        <strain evidence="2 3">2W32</strain>
    </source>
</reference>
<dbReference type="GO" id="GO:0004803">
    <property type="term" value="F:transposase activity"/>
    <property type="evidence" value="ECO:0007669"/>
    <property type="project" value="InterPro"/>
</dbReference>
<dbReference type="GO" id="GO:0003677">
    <property type="term" value="F:DNA binding"/>
    <property type="evidence" value="ECO:0007669"/>
    <property type="project" value="InterPro"/>
</dbReference>
<sequence length="166" mass="18994">MPNHFHAIVEITDPDKTVEVDPPVNRGKGGSQDRGGYADPPQPDSSQSGPSQPDSAQSDSSQPAINPENEGADPRISPERNERLKPDFEPRQASIPKIVQWLKTMTTNEYIKGVKKDQFPPFDRRLWQRNYYDHIIRDKGSLERIRYYIIQNPSQWQEDQNNPGNV</sequence>
<dbReference type="GO" id="GO:0006313">
    <property type="term" value="P:DNA transposition"/>
    <property type="evidence" value="ECO:0007669"/>
    <property type="project" value="InterPro"/>
</dbReference>
<proteinExistence type="predicted"/>
<accession>A0A6M1T746</accession>
<feature type="compositionally biased region" description="Basic and acidic residues" evidence="1">
    <location>
        <begin position="72"/>
        <end position="90"/>
    </location>
</feature>
<dbReference type="Proteomes" id="UP000479132">
    <property type="component" value="Unassembled WGS sequence"/>
</dbReference>
<gene>
    <name evidence="2" type="ORF">G3569_12465</name>
</gene>